<evidence type="ECO:0000259" key="1">
    <source>
        <dbReference type="Pfam" id="PF07534"/>
    </source>
</evidence>
<dbReference type="EMBL" id="BAAFRS010000059">
    <property type="protein sequence ID" value="GAB1220811.1"/>
    <property type="molecule type" value="Genomic_DNA"/>
</dbReference>
<protein>
    <recommendedName>
        <fullName evidence="1">TLDc domain-containing protein</fullName>
    </recommendedName>
</protein>
<dbReference type="Pfam" id="PF07534">
    <property type="entry name" value="TLD"/>
    <property type="match status" value="1"/>
</dbReference>
<evidence type="ECO:0000313" key="3">
    <source>
        <dbReference type="Proteomes" id="UP001628156"/>
    </source>
</evidence>
<feature type="domain" description="TLDc" evidence="1">
    <location>
        <begin position="16"/>
        <end position="159"/>
    </location>
</feature>
<proteinExistence type="predicted"/>
<comment type="caution">
    <text evidence="2">The sequence shown here is derived from an EMBL/GenBank/DDBJ whole genome shotgun (WGS) entry which is preliminary data.</text>
</comment>
<dbReference type="InterPro" id="IPR006571">
    <property type="entry name" value="TLDc_dom"/>
</dbReference>
<evidence type="ECO:0000313" key="2">
    <source>
        <dbReference type="EMBL" id="GAB1220811.1"/>
    </source>
</evidence>
<dbReference type="Proteomes" id="UP001628156">
    <property type="component" value="Unassembled WGS sequence"/>
</dbReference>
<gene>
    <name evidence="2" type="ORF">ENUP19_0059G0020</name>
</gene>
<keyword evidence="3" id="KW-1185">Reference proteome</keyword>
<reference evidence="2 3" key="1">
    <citation type="journal article" date="2019" name="PLoS Negl. Trop. Dis.">
        <title>Whole genome sequencing of Entamoeba nuttalli reveals mammalian host-related molecular signatures and a novel octapeptide-repeat surface protein.</title>
        <authorList>
            <person name="Tanaka M."/>
            <person name="Makiuchi T."/>
            <person name="Komiyama T."/>
            <person name="Shiina T."/>
            <person name="Osaki K."/>
            <person name="Tachibana H."/>
        </authorList>
    </citation>
    <scope>NUCLEOTIDE SEQUENCE [LARGE SCALE GENOMIC DNA]</scope>
    <source>
        <strain evidence="2 3">P19-061405</strain>
    </source>
</reference>
<organism evidence="2 3">
    <name type="scientific">Entamoeba nuttalli</name>
    <dbReference type="NCBI Taxonomy" id="412467"/>
    <lineage>
        <taxon>Eukaryota</taxon>
        <taxon>Amoebozoa</taxon>
        <taxon>Evosea</taxon>
        <taxon>Archamoebae</taxon>
        <taxon>Mastigamoebida</taxon>
        <taxon>Entamoebidae</taxon>
        <taxon>Entamoeba</taxon>
    </lineage>
</organism>
<sequence length="186" mass="22055">MGITQSTPNDTSTNKTKEIIKQLEEWTEKRINNILFDSDKDDWNKNTSIFDQRIINKEHIIIIIEDEEGNKFGGYVNSKIDKVDWYINDSKSFVFSLESNGRIEGMKKFDIVDTRYAFKIFNQTDDYLFNFGFGWDIFVYKENNKTKSWCKQHSFEYEEISNALCGKEYTEPFTPKRIIVIEMIQS</sequence>
<accession>A0ABQ0DD82</accession>
<name>A0ABQ0DD82_9EUKA</name>